<proteinExistence type="predicted"/>
<dbReference type="Pfam" id="PF04203">
    <property type="entry name" value="Sortase"/>
    <property type="match status" value="1"/>
</dbReference>
<dbReference type="RefSeq" id="WP_344022452.1">
    <property type="nucleotide sequence ID" value="NZ_BAAAJK010000010.1"/>
</dbReference>
<name>A0ABP4ILI5_9PSEU</name>
<keyword evidence="3" id="KW-1185">Reference proteome</keyword>
<dbReference type="InterPro" id="IPR042001">
    <property type="entry name" value="Sortase_F"/>
</dbReference>
<dbReference type="EMBL" id="BAAAJK010000010">
    <property type="protein sequence ID" value="GAA1389542.1"/>
    <property type="molecule type" value="Genomic_DNA"/>
</dbReference>
<reference evidence="3" key="1">
    <citation type="journal article" date="2019" name="Int. J. Syst. Evol. Microbiol.">
        <title>The Global Catalogue of Microorganisms (GCM) 10K type strain sequencing project: providing services to taxonomists for standard genome sequencing and annotation.</title>
        <authorList>
            <consortium name="The Broad Institute Genomics Platform"/>
            <consortium name="The Broad Institute Genome Sequencing Center for Infectious Disease"/>
            <person name="Wu L."/>
            <person name="Ma J."/>
        </authorList>
    </citation>
    <scope>NUCLEOTIDE SEQUENCE [LARGE SCALE GENOMIC DNA]</scope>
    <source>
        <strain evidence="3">JCM 11896</strain>
    </source>
</reference>
<evidence type="ECO:0000313" key="3">
    <source>
        <dbReference type="Proteomes" id="UP001501414"/>
    </source>
</evidence>
<organism evidence="2 3">
    <name type="scientific">Pseudonocardia kongjuensis</name>
    <dbReference type="NCBI Taxonomy" id="102227"/>
    <lineage>
        <taxon>Bacteria</taxon>
        <taxon>Bacillati</taxon>
        <taxon>Actinomycetota</taxon>
        <taxon>Actinomycetes</taxon>
        <taxon>Pseudonocardiales</taxon>
        <taxon>Pseudonocardiaceae</taxon>
        <taxon>Pseudonocardia</taxon>
    </lineage>
</organism>
<accession>A0ABP4ILI5</accession>
<keyword evidence="1" id="KW-0378">Hydrolase</keyword>
<dbReference type="Gene3D" id="2.40.260.10">
    <property type="entry name" value="Sortase"/>
    <property type="match status" value="1"/>
</dbReference>
<dbReference type="InterPro" id="IPR005754">
    <property type="entry name" value="Sortase"/>
</dbReference>
<sequence length="246" mass="24778">MSPRRRRPREGARGAAVLLLLGTALLGTGAGLAAGGDGPRITAEALGEVPAGAAAPLRPVPAAAALPVFAPPPPPPASPAPPPWLVSAVHPLPASATSRPVLPATLELPDRGITAPVEPVGTGPDGGMVVPEQVRHVGWWAPGVLPGGAAGSAVLAGHVDSRTQGVGVLAVLPELADGEPVVVRGPDGRSATFRVVARREYGKYDLPRDVFRRDGAPQLVLITCGGTFDPVAGGYDSNIVVYAVPA</sequence>
<dbReference type="CDD" id="cd05829">
    <property type="entry name" value="Sortase_F"/>
    <property type="match status" value="1"/>
</dbReference>
<dbReference type="InterPro" id="IPR023365">
    <property type="entry name" value="Sortase_dom-sf"/>
</dbReference>
<dbReference type="SUPFAM" id="SSF63817">
    <property type="entry name" value="Sortase"/>
    <property type="match status" value="1"/>
</dbReference>
<dbReference type="Proteomes" id="UP001501414">
    <property type="component" value="Unassembled WGS sequence"/>
</dbReference>
<evidence type="ECO:0000256" key="1">
    <source>
        <dbReference type="ARBA" id="ARBA00022801"/>
    </source>
</evidence>
<gene>
    <name evidence="2" type="ORF">GCM10009613_28690</name>
</gene>
<protein>
    <recommendedName>
        <fullName evidence="4">Sortase family protein</fullName>
    </recommendedName>
</protein>
<evidence type="ECO:0000313" key="2">
    <source>
        <dbReference type="EMBL" id="GAA1389542.1"/>
    </source>
</evidence>
<evidence type="ECO:0008006" key="4">
    <source>
        <dbReference type="Google" id="ProtNLM"/>
    </source>
</evidence>
<comment type="caution">
    <text evidence="2">The sequence shown here is derived from an EMBL/GenBank/DDBJ whole genome shotgun (WGS) entry which is preliminary data.</text>
</comment>